<evidence type="ECO:0000313" key="14">
    <source>
        <dbReference type="Proteomes" id="UP001347146"/>
    </source>
</evidence>
<dbReference type="PANTHER" id="PTHR43079">
    <property type="entry name" value="PROBABLE CADMIUM/ZINC-TRANSPORTING ATPASE HMA1"/>
    <property type="match status" value="1"/>
</dbReference>
<gene>
    <name evidence="13" type="ORF">VZC37_06165</name>
</gene>
<keyword evidence="10 11" id="KW-0472">Membrane</keyword>
<dbReference type="InterPro" id="IPR027256">
    <property type="entry name" value="P-typ_ATPase_IB"/>
</dbReference>
<dbReference type="Pfam" id="PF00122">
    <property type="entry name" value="E1-E2_ATPase"/>
    <property type="match status" value="1"/>
</dbReference>
<dbReference type="InterPro" id="IPR023298">
    <property type="entry name" value="ATPase_P-typ_TM_dom_sf"/>
</dbReference>
<comment type="similarity">
    <text evidence="2 11">Belongs to the cation transport ATPase (P-type) (TC 3.A.3) family. Type IB subfamily.</text>
</comment>
<evidence type="ECO:0000256" key="4">
    <source>
        <dbReference type="ARBA" id="ARBA00022723"/>
    </source>
</evidence>
<dbReference type="InterPro" id="IPR051949">
    <property type="entry name" value="Cation_Transport_ATPase"/>
</dbReference>
<keyword evidence="14" id="KW-1185">Reference proteome</keyword>
<keyword evidence="4 11" id="KW-0479">Metal-binding</keyword>
<dbReference type="Gene3D" id="2.70.150.10">
    <property type="entry name" value="Calcium-transporting ATPase, cytoplasmic transduction domain A"/>
    <property type="match status" value="1"/>
</dbReference>
<dbReference type="PROSITE" id="PS00154">
    <property type="entry name" value="ATPASE_E1_E2"/>
    <property type="match status" value="1"/>
</dbReference>
<keyword evidence="3 11" id="KW-0812">Transmembrane</keyword>
<keyword evidence="5 11" id="KW-0547">Nucleotide-binding</keyword>
<evidence type="ECO:0000256" key="7">
    <source>
        <dbReference type="ARBA" id="ARBA00022842"/>
    </source>
</evidence>
<dbReference type="NCBIfam" id="TIGR01525">
    <property type="entry name" value="ATPase-IB_hvy"/>
    <property type="match status" value="1"/>
</dbReference>
<dbReference type="RefSeq" id="WP_330431515.1">
    <property type="nucleotide sequence ID" value="NZ_JAZDUF010000001.1"/>
</dbReference>
<dbReference type="PRINTS" id="PR00120">
    <property type="entry name" value="HATPASE"/>
</dbReference>
<keyword evidence="11" id="KW-1003">Cell membrane</keyword>
<keyword evidence="7" id="KW-0460">Magnesium</keyword>
<name>A0ABU7MAP2_9ACTN</name>
<evidence type="ECO:0000256" key="11">
    <source>
        <dbReference type="RuleBase" id="RU362081"/>
    </source>
</evidence>
<dbReference type="InterPro" id="IPR036412">
    <property type="entry name" value="HAD-like_sf"/>
</dbReference>
<feature type="transmembrane region" description="Helical" evidence="11">
    <location>
        <begin position="259"/>
        <end position="280"/>
    </location>
</feature>
<comment type="caution">
    <text evidence="13">The sequence shown here is derived from an EMBL/GenBank/DDBJ whole genome shotgun (WGS) entry which is preliminary data.</text>
</comment>
<feature type="domain" description="P-type ATPase A" evidence="12">
    <location>
        <begin position="139"/>
        <end position="240"/>
    </location>
</feature>
<dbReference type="InterPro" id="IPR018303">
    <property type="entry name" value="ATPase_P-typ_P_site"/>
</dbReference>
<dbReference type="NCBIfam" id="TIGR01494">
    <property type="entry name" value="ATPase_P-type"/>
    <property type="match status" value="1"/>
</dbReference>
<evidence type="ECO:0000256" key="10">
    <source>
        <dbReference type="ARBA" id="ARBA00023136"/>
    </source>
</evidence>
<reference evidence="13 14" key="1">
    <citation type="submission" date="2024-01" db="EMBL/GenBank/DDBJ databases">
        <title>Draft genome sequence of Gordonia sp. LSe1-13.</title>
        <authorList>
            <person name="Suphannarot A."/>
            <person name="Mingma R."/>
        </authorList>
    </citation>
    <scope>NUCLEOTIDE SEQUENCE [LARGE SCALE GENOMIC DNA]</scope>
    <source>
        <strain evidence="13 14">LSe1-13</strain>
    </source>
</reference>
<sequence length="634" mass="66073">MTATTRVAEKGAGRVLAPPPSIVRTGMRLPAVRWAAISFAAFVLGWGLQLADAPEWLWWMAYLACYISGGWGPAVAGLQALRERTLDVDLLMIVAAIAAASIGQVFDGALLIVIFAASGALENVVTQRTADSVTSLLGLAPERATLVDADGTTRLIECRELQVGQHVLVRPGERIGADGVVVRGVSEVDQQAVTGESVPVAREVGDKVLSGTVNGTGALTVEVVRPASESVIARVVALVEEASATKAPTQLFVDRVEQAYSMTVIVATLLVLSVPIMVFGSSFEDALLRAIVFMIVASPCAVVLSTMPPLLAAIANAGRHGVLVKSAAVMETVGQTTLVAFDKTGTLTEGRPEVTHVTTLSRWQSSEVLAYAAAVETPSEHPLGRALVRAAVERSLDVSPVAQFRALPGHGVVGRVDGHRVTVERATAADSLGTVVGVFVDGEEIGRIELSDQLRDGAPAAVRAVSGLTAEPVHVLTGDHASAAAQVAESCDIGSIHAELLPEDKTRIVRDAECAGQRVLLVGDGINDAPALMAASTGIAMGRYGSDLALDTADAIITRDDLGAVPALIRLSRRARRYVAANLCIAATVILTLVTWDLVGSLPLPLAVAGHEGSTILVALNGARLLRQSAWSAR</sequence>
<dbReference type="InterPro" id="IPR008250">
    <property type="entry name" value="ATPase_P-typ_transduc_dom_A_sf"/>
</dbReference>
<evidence type="ECO:0000256" key="9">
    <source>
        <dbReference type="ARBA" id="ARBA00022989"/>
    </source>
</evidence>
<protein>
    <submittedName>
        <fullName evidence="13">Heavy metal translocating P-type ATPase</fullName>
    </submittedName>
</protein>
<feature type="transmembrane region" description="Helical" evidence="11">
    <location>
        <begin position="578"/>
        <end position="596"/>
    </location>
</feature>
<comment type="subcellular location">
    <subcellularLocation>
        <location evidence="1">Cell membrane</location>
        <topology evidence="1">Multi-pass membrane protein</topology>
    </subcellularLocation>
</comment>
<organism evidence="13 14">
    <name type="scientific">Gordonia sesuvii</name>
    <dbReference type="NCBI Taxonomy" id="3116777"/>
    <lineage>
        <taxon>Bacteria</taxon>
        <taxon>Bacillati</taxon>
        <taxon>Actinomycetota</taxon>
        <taxon>Actinomycetes</taxon>
        <taxon>Mycobacteriales</taxon>
        <taxon>Gordoniaceae</taxon>
        <taxon>Gordonia</taxon>
    </lineage>
</organism>
<evidence type="ECO:0000313" key="13">
    <source>
        <dbReference type="EMBL" id="MEE3849908.1"/>
    </source>
</evidence>
<proteinExistence type="inferred from homology"/>
<feature type="transmembrane region" description="Helical" evidence="11">
    <location>
        <begin position="31"/>
        <end position="50"/>
    </location>
</feature>
<keyword evidence="9 11" id="KW-1133">Transmembrane helix</keyword>
<keyword evidence="8" id="KW-1278">Translocase</keyword>
<evidence type="ECO:0000256" key="2">
    <source>
        <dbReference type="ARBA" id="ARBA00006024"/>
    </source>
</evidence>
<dbReference type="Gene3D" id="3.40.1110.10">
    <property type="entry name" value="Calcium-transporting ATPase, cytoplasmic domain N"/>
    <property type="match status" value="1"/>
</dbReference>
<dbReference type="InterPro" id="IPR023214">
    <property type="entry name" value="HAD_sf"/>
</dbReference>
<accession>A0ABU7MAP2</accession>
<dbReference type="EMBL" id="JAZDUF010000001">
    <property type="protein sequence ID" value="MEE3849908.1"/>
    <property type="molecule type" value="Genomic_DNA"/>
</dbReference>
<dbReference type="InterPro" id="IPR023299">
    <property type="entry name" value="ATPase_P-typ_cyto_dom_N"/>
</dbReference>
<dbReference type="Pfam" id="PF00702">
    <property type="entry name" value="Hydrolase"/>
    <property type="match status" value="1"/>
</dbReference>
<dbReference type="SUPFAM" id="SSF56784">
    <property type="entry name" value="HAD-like"/>
    <property type="match status" value="1"/>
</dbReference>
<evidence type="ECO:0000256" key="3">
    <source>
        <dbReference type="ARBA" id="ARBA00022692"/>
    </source>
</evidence>
<dbReference type="PRINTS" id="PR00119">
    <property type="entry name" value="CATATPASE"/>
</dbReference>
<dbReference type="SUPFAM" id="SSF81653">
    <property type="entry name" value="Calcium ATPase, transduction domain A"/>
    <property type="match status" value="1"/>
</dbReference>
<keyword evidence="6 11" id="KW-0067">ATP-binding</keyword>
<evidence type="ECO:0000256" key="8">
    <source>
        <dbReference type="ARBA" id="ARBA00022967"/>
    </source>
</evidence>
<dbReference type="InterPro" id="IPR059000">
    <property type="entry name" value="ATPase_P-type_domA"/>
</dbReference>
<dbReference type="InterPro" id="IPR001757">
    <property type="entry name" value="P_typ_ATPase"/>
</dbReference>
<evidence type="ECO:0000256" key="5">
    <source>
        <dbReference type="ARBA" id="ARBA00022741"/>
    </source>
</evidence>
<dbReference type="SUPFAM" id="SSF81665">
    <property type="entry name" value="Calcium ATPase, transmembrane domain M"/>
    <property type="match status" value="1"/>
</dbReference>
<dbReference type="PANTHER" id="PTHR43079:SF1">
    <property type="entry name" value="CADMIUM_ZINC-TRANSPORTING ATPASE HMA1, CHLOROPLASTIC-RELATED"/>
    <property type="match status" value="1"/>
</dbReference>
<evidence type="ECO:0000259" key="12">
    <source>
        <dbReference type="Pfam" id="PF00122"/>
    </source>
</evidence>
<feature type="transmembrane region" description="Helical" evidence="11">
    <location>
        <begin position="56"/>
        <end position="78"/>
    </location>
</feature>
<dbReference type="Proteomes" id="UP001347146">
    <property type="component" value="Unassembled WGS sequence"/>
</dbReference>
<feature type="transmembrane region" description="Helical" evidence="11">
    <location>
        <begin position="286"/>
        <end position="304"/>
    </location>
</feature>
<evidence type="ECO:0000256" key="1">
    <source>
        <dbReference type="ARBA" id="ARBA00004651"/>
    </source>
</evidence>
<dbReference type="NCBIfam" id="TIGR01512">
    <property type="entry name" value="ATPase-IB2_Cd"/>
    <property type="match status" value="1"/>
</dbReference>
<evidence type="ECO:0000256" key="6">
    <source>
        <dbReference type="ARBA" id="ARBA00022840"/>
    </source>
</evidence>
<dbReference type="Gene3D" id="3.40.50.1000">
    <property type="entry name" value="HAD superfamily/HAD-like"/>
    <property type="match status" value="1"/>
</dbReference>